<evidence type="ECO:0000259" key="10">
    <source>
        <dbReference type="Pfam" id="PF01467"/>
    </source>
</evidence>
<sequence length="432" mass="47670">MRTFGKLTAPAAMADAAADLPHHKKTLHSKRSFGKYPRTLDSPAYDASEEDNDPLTDDGASSVSLPVFRNSSRNTAISHASKASSRAKHQLASSLLSDDDGVDSPTYDGDIESSTTAGLESSRPMLAPSHHHRNSSGSTLPTSAVFSQMSTQHHTQLSPRQTNPPIFISQPTNASPRIIEEPAFTAPSQSVFNPALLTTDDIQGFVKKAIAGESWRKYKINQPPTDRPVRVYADGVYDLFHFGHALQLRQAKLSFPNVYLLVGVCSDELVEMHKAHNIMTHAERCEAARHCRWVDEVIPDAPWIIDPEFVSKWQIDYVAHDEDPYGAVGHDDVYSYVKTQGKFIPTRRTPGVSTSELLERIVSGYRKRDFDKKLEKMGHGELKAEGSDYDDRSSRATSRSISPMLSPRAMSPGPKPALGPIQDGPIKLRSQE</sequence>
<protein>
    <recommendedName>
        <fullName evidence="8">choline-phosphate cytidylyltransferase</fullName>
        <ecNumber evidence="8">2.7.7.15</ecNumber>
    </recommendedName>
</protein>
<dbReference type="SUPFAM" id="SSF52374">
    <property type="entry name" value="Nucleotidylyl transferase"/>
    <property type="match status" value="1"/>
</dbReference>
<evidence type="ECO:0000256" key="9">
    <source>
        <dbReference type="SAM" id="MobiDB-lite"/>
    </source>
</evidence>
<evidence type="ECO:0000256" key="2">
    <source>
        <dbReference type="ARBA" id="ARBA00022516"/>
    </source>
</evidence>
<feature type="domain" description="Cytidyltransferase-like" evidence="10">
    <location>
        <begin position="232"/>
        <end position="359"/>
    </location>
</feature>
<dbReference type="Gene3D" id="3.40.50.620">
    <property type="entry name" value="HUPs"/>
    <property type="match status" value="1"/>
</dbReference>
<dbReference type="GO" id="GO:0031210">
    <property type="term" value="F:phosphatidylcholine binding"/>
    <property type="evidence" value="ECO:0007669"/>
    <property type="project" value="TreeGrafter"/>
</dbReference>
<dbReference type="STRING" id="765440.A0A0C3CK08"/>
<keyword evidence="4" id="KW-0548">Nucleotidyltransferase</keyword>
<evidence type="ECO:0000256" key="4">
    <source>
        <dbReference type="ARBA" id="ARBA00022695"/>
    </source>
</evidence>
<evidence type="ECO:0000256" key="8">
    <source>
        <dbReference type="ARBA" id="ARBA00026101"/>
    </source>
</evidence>
<dbReference type="InterPro" id="IPR041723">
    <property type="entry name" value="CCT"/>
</dbReference>
<feature type="compositionally biased region" description="Basic and acidic residues" evidence="9">
    <location>
        <begin position="380"/>
        <end position="394"/>
    </location>
</feature>
<evidence type="ECO:0000313" key="11">
    <source>
        <dbReference type="EMBL" id="KIM90062.1"/>
    </source>
</evidence>
<dbReference type="EMBL" id="KN832974">
    <property type="protein sequence ID" value="KIM90062.1"/>
    <property type="molecule type" value="Genomic_DNA"/>
</dbReference>
<dbReference type="GO" id="GO:0004105">
    <property type="term" value="F:choline-phosphate cytidylyltransferase activity"/>
    <property type="evidence" value="ECO:0007669"/>
    <property type="project" value="UniProtKB-EC"/>
</dbReference>
<feature type="compositionally biased region" description="Acidic residues" evidence="9">
    <location>
        <begin position="47"/>
        <end position="56"/>
    </location>
</feature>
<feature type="region of interest" description="Disordered" evidence="9">
    <location>
        <begin position="380"/>
        <end position="432"/>
    </location>
</feature>
<dbReference type="OrthoDB" id="17102at2759"/>
<reference evidence="11 12" key="1">
    <citation type="submission" date="2014-04" db="EMBL/GenBank/DDBJ databases">
        <authorList>
            <consortium name="DOE Joint Genome Institute"/>
            <person name="Kuo A."/>
            <person name="Tarkka M."/>
            <person name="Buscot F."/>
            <person name="Kohler A."/>
            <person name="Nagy L.G."/>
            <person name="Floudas D."/>
            <person name="Copeland A."/>
            <person name="Barry K.W."/>
            <person name="Cichocki N."/>
            <person name="Veneault-Fourrey C."/>
            <person name="LaButti K."/>
            <person name="Lindquist E.A."/>
            <person name="Lipzen A."/>
            <person name="Lundell T."/>
            <person name="Morin E."/>
            <person name="Murat C."/>
            <person name="Sun H."/>
            <person name="Tunlid A."/>
            <person name="Henrissat B."/>
            <person name="Grigoriev I.V."/>
            <person name="Hibbett D.S."/>
            <person name="Martin F."/>
            <person name="Nordberg H.P."/>
            <person name="Cantor M.N."/>
            <person name="Hua S.X."/>
        </authorList>
    </citation>
    <scope>NUCLEOTIDE SEQUENCE [LARGE SCALE GENOMIC DNA]</scope>
    <source>
        <strain evidence="11 12">F 1598</strain>
    </source>
</reference>
<keyword evidence="3" id="KW-0808">Transferase</keyword>
<dbReference type="InterPro" id="IPR045049">
    <property type="entry name" value="Pcy1-like"/>
</dbReference>
<dbReference type="InParanoid" id="A0A0C3CK08"/>
<dbReference type="PANTHER" id="PTHR10739">
    <property type="entry name" value="CYTIDYLYLTRANSFERASE"/>
    <property type="match status" value="1"/>
</dbReference>
<dbReference type="Pfam" id="PF01467">
    <property type="entry name" value="CTP_transf_like"/>
    <property type="match status" value="1"/>
</dbReference>
<dbReference type="PANTHER" id="PTHR10739:SF13">
    <property type="entry name" value="CHOLINE-PHOSPHATE CYTIDYLYLTRANSFERASE"/>
    <property type="match status" value="1"/>
</dbReference>
<dbReference type="InterPro" id="IPR014729">
    <property type="entry name" value="Rossmann-like_a/b/a_fold"/>
</dbReference>
<organism evidence="11 12">
    <name type="scientific">Piloderma croceum (strain F 1598)</name>
    <dbReference type="NCBI Taxonomy" id="765440"/>
    <lineage>
        <taxon>Eukaryota</taxon>
        <taxon>Fungi</taxon>
        <taxon>Dikarya</taxon>
        <taxon>Basidiomycota</taxon>
        <taxon>Agaricomycotina</taxon>
        <taxon>Agaricomycetes</taxon>
        <taxon>Agaricomycetidae</taxon>
        <taxon>Atheliales</taxon>
        <taxon>Atheliaceae</taxon>
        <taxon>Piloderma</taxon>
    </lineage>
</organism>
<dbReference type="AlphaFoldDB" id="A0A0C3CK08"/>
<keyword evidence="7" id="KW-1208">Phospholipid metabolism</keyword>
<feature type="compositionally biased region" description="Basic residues" evidence="9">
    <location>
        <begin position="22"/>
        <end position="33"/>
    </location>
</feature>
<dbReference type="EC" id="2.7.7.15" evidence="8"/>
<feature type="region of interest" description="Disordered" evidence="9">
    <location>
        <begin position="79"/>
        <end position="142"/>
    </location>
</feature>
<keyword evidence="2" id="KW-0444">Lipid biosynthesis</keyword>
<evidence type="ECO:0000256" key="3">
    <source>
        <dbReference type="ARBA" id="ARBA00022679"/>
    </source>
</evidence>
<dbReference type="CDD" id="cd02174">
    <property type="entry name" value="CCT"/>
    <property type="match status" value="1"/>
</dbReference>
<keyword evidence="12" id="KW-1185">Reference proteome</keyword>
<proteinExistence type="inferred from homology"/>
<evidence type="ECO:0000313" key="12">
    <source>
        <dbReference type="Proteomes" id="UP000054166"/>
    </source>
</evidence>
<dbReference type="Proteomes" id="UP000054166">
    <property type="component" value="Unassembled WGS sequence"/>
</dbReference>
<gene>
    <name evidence="11" type="ORF">PILCRDRAFT_812873</name>
</gene>
<evidence type="ECO:0000256" key="7">
    <source>
        <dbReference type="ARBA" id="ARBA00023264"/>
    </source>
</evidence>
<evidence type="ECO:0000256" key="5">
    <source>
        <dbReference type="ARBA" id="ARBA00023098"/>
    </source>
</evidence>
<feature type="region of interest" description="Disordered" evidence="9">
    <location>
        <begin position="19"/>
        <end position="67"/>
    </location>
</feature>
<dbReference type="HOGENOM" id="CLU_037448_0_0_1"/>
<keyword evidence="5" id="KW-0443">Lipid metabolism</keyword>
<keyword evidence="6" id="KW-0594">Phospholipid biosynthesis</keyword>
<evidence type="ECO:0000256" key="1">
    <source>
        <dbReference type="ARBA" id="ARBA00010101"/>
    </source>
</evidence>
<dbReference type="InterPro" id="IPR004821">
    <property type="entry name" value="Cyt_trans-like"/>
</dbReference>
<evidence type="ECO:0000256" key="6">
    <source>
        <dbReference type="ARBA" id="ARBA00023209"/>
    </source>
</evidence>
<name>A0A0C3CK08_PILCF</name>
<dbReference type="GO" id="GO:0005635">
    <property type="term" value="C:nuclear envelope"/>
    <property type="evidence" value="ECO:0007669"/>
    <property type="project" value="TreeGrafter"/>
</dbReference>
<reference evidence="12" key="2">
    <citation type="submission" date="2015-01" db="EMBL/GenBank/DDBJ databases">
        <title>Evolutionary Origins and Diversification of the Mycorrhizal Mutualists.</title>
        <authorList>
            <consortium name="DOE Joint Genome Institute"/>
            <consortium name="Mycorrhizal Genomics Consortium"/>
            <person name="Kohler A."/>
            <person name="Kuo A."/>
            <person name="Nagy L.G."/>
            <person name="Floudas D."/>
            <person name="Copeland A."/>
            <person name="Barry K.W."/>
            <person name="Cichocki N."/>
            <person name="Veneault-Fourrey C."/>
            <person name="LaButti K."/>
            <person name="Lindquist E.A."/>
            <person name="Lipzen A."/>
            <person name="Lundell T."/>
            <person name="Morin E."/>
            <person name="Murat C."/>
            <person name="Riley R."/>
            <person name="Ohm R."/>
            <person name="Sun H."/>
            <person name="Tunlid A."/>
            <person name="Henrissat B."/>
            <person name="Grigoriev I.V."/>
            <person name="Hibbett D.S."/>
            <person name="Martin F."/>
        </authorList>
    </citation>
    <scope>NUCLEOTIDE SEQUENCE [LARGE SCALE GENOMIC DNA]</scope>
    <source>
        <strain evidence="12">F 1598</strain>
    </source>
</reference>
<comment type="similarity">
    <text evidence="1">Belongs to the cytidylyltransferase family.</text>
</comment>
<accession>A0A0C3CK08</accession>
<dbReference type="NCBIfam" id="TIGR00125">
    <property type="entry name" value="cyt_tran_rel"/>
    <property type="match status" value="1"/>
</dbReference>